<feature type="transmembrane region" description="Helical" evidence="6">
    <location>
        <begin position="46"/>
        <end position="64"/>
    </location>
</feature>
<dbReference type="Proteomes" id="UP000193136">
    <property type="component" value="Unassembled WGS sequence"/>
</dbReference>
<feature type="transmembrane region" description="Helical" evidence="6">
    <location>
        <begin position="429"/>
        <end position="448"/>
    </location>
</feature>
<keyword evidence="4 6" id="KW-1133">Transmembrane helix</keyword>
<feature type="transmembrane region" description="Helical" evidence="6">
    <location>
        <begin position="311"/>
        <end position="334"/>
    </location>
</feature>
<dbReference type="InterPro" id="IPR045851">
    <property type="entry name" value="AMP-bd_C_sf"/>
</dbReference>
<proteinExistence type="inferred from homology"/>
<dbReference type="SUPFAM" id="SSF56801">
    <property type="entry name" value="Acetyl-CoA synthetase-like"/>
    <property type="match status" value="1"/>
</dbReference>
<organism evidence="8 9">
    <name type="scientific">Geothermobacter hydrogeniphilus</name>
    <dbReference type="NCBI Taxonomy" id="1969733"/>
    <lineage>
        <taxon>Bacteria</taxon>
        <taxon>Pseudomonadati</taxon>
        <taxon>Thermodesulfobacteriota</taxon>
        <taxon>Desulfuromonadia</taxon>
        <taxon>Desulfuromonadales</taxon>
        <taxon>Geothermobacteraceae</taxon>
        <taxon>Geothermobacter</taxon>
    </lineage>
</organism>
<evidence type="ECO:0000313" key="8">
    <source>
        <dbReference type="EMBL" id="ORJ58700.1"/>
    </source>
</evidence>
<dbReference type="PANTHER" id="PTHR43201:SF5">
    <property type="entry name" value="MEDIUM-CHAIN ACYL-COA LIGASE ACSF2, MITOCHONDRIAL"/>
    <property type="match status" value="1"/>
</dbReference>
<gene>
    <name evidence="8" type="ORF">B5V00_11395</name>
</gene>
<dbReference type="SUPFAM" id="SSF103473">
    <property type="entry name" value="MFS general substrate transporter"/>
    <property type="match status" value="1"/>
</dbReference>
<dbReference type="Gene3D" id="3.30.300.30">
    <property type="match status" value="1"/>
</dbReference>
<keyword evidence="2" id="KW-0436">Ligase</keyword>
<accession>A0A1X0Y0J4</accession>
<dbReference type="Gene3D" id="3.40.50.12780">
    <property type="entry name" value="N-terminal domain of ligase-like"/>
    <property type="match status" value="1"/>
</dbReference>
<dbReference type="CDD" id="cd06173">
    <property type="entry name" value="MFS_MefA_like"/>
    <property type="match status" value="1"/>
</dbReference>
<dbReference type="NCBIfam" id="NF006386">
    <property type="entry name" value="PRK08633.1"/>
    <property type="match status" value="1"/>
</dbReference>
<comment type="similarity">
    <text evidence="1">Belongs to the ATP-dependent AMP-binding enzyme family.</text>
</comment>
<feature type="transmembrane region" description="Helical" evidence="6">
    <location>
        <begin position="346"/>
        <end position="367"/>
    </location>
</feature>
<dbReference type="InterPro" id="IPR020845">
    <property type="entry name" value="AMP-binding_CS"/>
</dbReference>
<dbReference type="RefSeq" id="WP_085010929.1">
    <property type="nucleotide sequence ID" value="NZ_NAAD01000014.1"/>
</dbReference>
<dbReference type="InterPro" id="IPR002123">
    <property type="entry name" value="Plipid/glycerol_acylTrfase"/>
</dbReference>
<dbReference type="Pfam" id="PF01553">
    <property type="entry name" value="Acyltransferase"/>
    <property type="match status" value="1"/>
</dbReference>
<keyword evidence="3 6" id="KW-0812">Transmembrane</keyword>
<reference evidence="8 9" key="1">
    <citation type="submission" date="2017-03" db="EMBL/GenBank/DDBJ databases">
        <title>Genome sequence of Geothermobacter sp. EPR-M, Deep-Sea Iron Reducer.</title>
        <authorList>
            <person name="Tully B."/>
            <person name="Savalia P."/>
            <person name="Abuyen K."/>
            <person name="Baughan C."/>
            <person name="Romero E."/>
            <person name="Ronkowski C."/>
            <person name="Torres B."/>
            <person name="Tremblay J."/>
            <person name="Trujillo A."/>
            <person name="Tyler M."/>
            <person name="Perez-Rodriguez I."/>
            <person name="Amend J."/>
        </authorList>
    </citation>
    <scope>NUCLEOTIDE SEQUENCE [LARGE SCALE GENOMIC DNA]</scope>
    <source>
        <strain evidence="8 9">EPR-M</strain>
    </source>
</reference>
<evidence type="ECO:0000256" key="2">
    <source>
        <dbReference type="ARBA" id="ARBA00022598"/>
    </source>
</evidence>
<dbReference type="PANTHER" id="PTHR43201">
    <property type="entry name" value="ACYL-COA SYNTHETASE"/>
    <property type="match status" value="1"/>
</dbReference>
<evidence type="ECO:0000256" key="3">
    <source>
        <dbReference type="ARBA" id="ARBA00022692"/>
    </source>
</evidence>
<dbReference type="GO" id="GO:0006631">
    <property type="term" value="P:fatty acid metabolic process"/>
    <property type="evidence" value="ECO:0007669"/>
    <property type="project" value="TreeGrafter"/>
</dbReference>
<evidence type="ECO:0000256" key="5">
    <source>
        <dbReference type="ARBA" id="ARBA00023136"/>
    </source>
</evidence>
<evidence type="ECO:0000256" key="6">
    <source>
        <dbReference type="SAM" id="Phobius"/>
    </source>
</evidence>
<evidence type="ECO:0000256" key="4">
    <source>
        <dbReference type="ARBA" id="ARBA00022989"/>
    </source>
</evidence>
<dbReference type="PROSITE" id="PS00455">
    <property type="entry name" value="AMP_BINDING"/>
    <property type="match status" value="1"/>
</dbReference>
<dbReference type="SUPFAM" id="SSF69593">
    <property type="entry name" value="Glycerol-3-phosphate (1)-acyltransferase"/>
    <property type="match status" value="1"/>
</dbReference>
<dbReference type="InterPro" id="IPR020846">
    <property type="entry name" value="MFS_dom"/>
</dbReference>
<keyword evidence="9" id="KW-1185">Reference proteome</keyword>
<dbReference type="GO" id="GO:0016746">
    <property type="term" value="F:acyltransferase activity"/>
    <property type="evidence" value="ECO:0007669"/>
    <property type="project" value="UniProtKB-KW"/>
</dbReference>
<keyword evidence="8" id="KW-0012">Acyltransferase</keyword>
<evidence type="ECO:0000256" key="1">
    <source>
        <dbReference type="ARBA" id="ARBA00006432"/>
    </source>
</evidence>
<comment type="caution">
    <text evidence="8">The sequence shown here is derived from an EMBL/GenBank/DDBJ whole genome shotgun (WGS) entry which is preliminary data.</text>
</comment>
<dbReference type="CDD" id="cd07989">
    <property type="entry name" value="LPLAT_AGPAT-like"/>
    <property type="match status" value="1"/>
</dbReference>
<dbReference type="InterPro" id="IPR042099">
    <property type="entry name" value="ANL_N_sf"/>
</dbReference>
<dbReference type="GO" id="GO:0031956">
    <property type="term" value="F:medium-chain fatty acid-CoA ligase activity"/>
    <property type="evidence" value="ECO:0007669"/>
    <property type="project" value="TreeGrafter"/>
</dbReference>
<protein>
    <submittedName>
        <fullName evidence="8">Acyl-[ACP]--phospholipid O-acyltransferase</fullName>
    </submittedName>
</protein>
<dbReference type="Pfam" id="PF07690">
    <property type="entry name" value="MFS_1"/>
    <property type="match status" value="1"/>
</dbReference>
<feature type="transmembrane region" description="Helical" evidence="6">
    <location>
        <begin position="219"/>
        <end position="238"/>
    </location>
</feature>
<feature type="transmembrane region" description="Helical" evidence="6">
    <location>
        <begin position="259"/>
        <end position="279"/>
    </location>
</feature>
<feature type="transmembrane region" description="Helical" evidence="6">
    <location>
        <begin position="285"/>
        <end position="304"/>
    </location>
</feature>
<dbReference type="AlphaFoldDB" id="A0A1X0Y0J4"/>
<dbReference type="SMART" id="SM00563">
    <property type="entry name" value="PlsC"/>
    <property type="match status" value="1"/>
</dbReference>
<feature type="domain" description="Major facilitator superfamily (MFS) profile" evidence="7">
    <location>
        <begin position="7"/>
        <end position="402"/>
    </location>
</feature>
<dbReference type="GO" id="GO:0022857">
    <property type="term" value="F:transmembrane transporter activity"/>
    <property type="evidence" value="ECO:0007669"/>
    <property type="project" value="InterPro"/>
</dbReference>
<dbReference type="InterPro" id="IPR036259">
    <property type="entry name" value="MFS_trans_sf"/>
</dbReference>
<feature type="transmembrane region" description="Helical" evidence="6">
    <location>
        <begin position="169"/>
        <end position="188"/>
    </location>
</feature>
<evidence type="ECO:0000259" key="7">
    <source>
        <dbReference type="PROSITE" id="PS50850"/>
    </source>
</evidence>
<keyword evidence="8" id="KW-0808">Transferase</keyword>
<evidence type="ECO:0000313" key="9">
    <source>
        <dbReference type="Proteomes" id="UP000193136"/>
    </source>
</evidence>
<dbReference type="InterPro" id="IPR000873">
    <property type="entry name" value="AMP-dep_synth/lig_dom"/>
</dbReference>
<feature type="transmembrane region" description="Helical" evidence="6">
    <location>
        <begin position="379"/>
        <end position="395"/>
    </location>
</feature>
<dbReference type="PROSITE" id="PS50850">
    <property type="entry name" value="MFS"/>
    <property type="match status" value="1"/>
</dbReference>
<dbReference type="Gene3D" id="1.20.1250.20">
    <property type="entry name" value="MFS general substrate transporter like domains"/>
    <property type="match status" value="1"/>
</dbReference>
<name>A0A1X0Y0J4_9BACT</name>
<keyword evidence="5 6" id="KW-0472">Membrane</keyword>
<feature type="transmembrane region" description="Helical" evidence="6">
    <location>
        <begin position="85"/>
        <end position="112"/>
    </location>
</feature>
<dbReference type="STRING" id="1969733.B5V00_11395"/>
<dbReference type="EMBL" id="NAAD01000014">
    <property type="protein sequence ID" value="ORJ58700.1"/>
    <property type="molecule type" value="Genomic_DNA"/>
</dbReference>
<sequence>MNQCSHGFRWLNITQFLGALNDNLFKLLLVFLIIDLQGVEAAGRVAAIAGLVFVLPFLLFSAAAGRLVDRFSKTRLIRYTKLLELAVMLLGVAAFAAASVPGLYGCLLLMALQSTLFSPAKYGIVPELVDQEQLSSANGSLEALTYLAIIGGTALAPLLPTLTGNRYGLAALVCVLAAVAGLLASYRIPPTPATGTRRQGSLLVIPDLVKALRFAREDGFLLLAVLGSAWFMLLGAFFQLNLIPYGIETLGLNQQQSGALFLVAALGIGLGSLTAGRLSGRNIEFGIVPLGTLGLTIATWLLALTPGRLPLVILIVLLLGVSSGLIIVPLNAFIQQRTPPERRGEILAAAGMLGWFGVLLASLLLLGLGEILGLSSRECFAALGLVSIGLTLWAFRTLPDFFLRFITLLVMRFAYRIRVAGRDHVPASGGALLVANHVSWIDALLLVACEQRRIRFLMERGIYNRPGIRQLFRLMGVIPISSRDRRKDLVASLREARQALDDGYLVCIFAEGQITRNASLGEFKSGFESIVKGSGHPVIPVYLGGLWGSIFSYSRGRLLAGLPRIPYPVDILFGAPLPDSSDAGQVRQAVMEMSSDWHRDRQQQSPSLGRQFALVARRNWRAPAISDTAGKRLRYGQTLTAALALGRQLEQECWGERMVGVLLPPSVGGALVNLALTLVGKIPVNLNYTASAEAFDSACRQCGLRTIISAEAFLERFEQFQDRTDIKRLEELLPAIPTGRKLAAWLQARLLPLCLWTRLGTLDGGETATVLFSSGSTGEPKGIMLSHRNIQANIASLQMLIRTDSSDNVCAALPFFHSLGLTGTLWLPLISGFSASYHPNPLDGARIAELVRENRSTLLLATPTFLLAYLRRAKKEDFASLRLVIAGAEKLKPALADKFEEKFGIRPLEGYGATELAPVAAISVPDVEIDGVRQQGAQAGAVGKPLPGIAVRVIDPESGEQKPAGDEGLILIKGANVMQGYLNRPDKTAEAVRDGWYNTGDIGFLDKKGFLHITDRLARFSKIGGEMVPHIAIEEVLQQGRAGATQAIAVTAIPDERRGERLVVLYTGEAGELDELQERLADSDLPNLWRPGRDAWFRVTELPLLGTGKLDLGGIRRLALAAAAG</sequence>
<dbReference type="InterPro" id="IPR011701">
    <property type="entry name" value="MFS"/>
</dbReference>
<dbReference type="Pfam" id="PF00501">
    <property type="entry name" value="AMP-binding"/>
    <property type="match status" value="1"/>
</dbReference>
<dbReference type="OrthoDB" id="9799237at2"/>